<dbReference type="AlphaFoldDB" id="A0A0F8A116"/>
<gene>
    <name evidence="1" type="ORF">HIM_11547</name>
</gene>
<evidence type="ECO:0000313" key="1">
    <source>
        <dbReference type="EMBL" id="KJZ69064.1"/>
    </source>
</evidence>
<dbReference type="EMBL" id="KQ030770">
    <property type="protein sequence ID" value="KJZ69064.1"/>
    <property type="molecule type" value="Genomic_DNA"/>
</dbReference>
<dbReference type="OrthoDB" id="5068804at2759"/>
<keyword evidence="2" id="KW-1185">Reference proteome</keyword>
<proteinExistence type="predicted"/>
<organism evidence="1 2">
    <name type="scientific">Hirsutella minnesotensis 3608</name>
    <dbReference type="NCBI Taxonomy" id="1043627"/>
    <lineage>
        <taxon>Eukaryota</taxon>
        <taxon>Fungi</taxon>
        <taxon>Dikarya</taxon>
        <taxon>Ascomycota</taxon>
        <taxon>Pezizomycotina</taxon>
        <taxon>Sordariomycetes</taxon>
        <taxon>Hypocreomycetidae</taxon>
        <taxon>Hypocreales</taxon>
        <taxon>Ophiocordycipitaceae</taxon>
        <taxon>Hirsutella</taxon>
    </lineage>
</organism>
<reference evidence="1 2" key="1">
    <citation type="journal article" date="2014" name="Genome Biol. Evol.">
        <title>Comparative genomics and transcriptomics analyses reveal divergent lifestyle features of nematode endoparasitic fungus Hirsutella minnesotensis.</title>
        <authorList>
            <person name="Lai Y."/>
            <person name="Liu K."/>
            <person name="Zhang X."/>
            <person name="Zhang X."/>
            <person name="Li K."/>
            <person name="Wang N."/>
            <person name="Shu C."/>
            <person name="Wu Y."/>
            <person name="Wang C."/>
            <person name="Bushley K.E."/>
            <person name="Xiang M."/>
            <person name="Liu X."/>
        </authorList>
    </citation>
    <scope>NUCLEOTIDE SEQUENCE [LARGE SCALE GENOMIC DNA]</scope>
    <source>
        <strain evidence="1 2">3608</strain>
    </source>
</reference>
<accession>A0A0F8A116</accession>
<dbReference type="Proteomes" id="UP000054481">
    <property type="component" value="Unassembled WGS sequence"/>
</dbReference>
<evidence type="ECO:0000313" key="2">
    <source>
        <dbReference type="Proteomes" id="UP000054481"/>
    </source>
</evidence>
<name>A0A0F8A116_9HYPO</name>
<protein>
    <submittedName>
        <fullName evidence="1">Uncharacterized protein</fullName>
    </submittedName>
</protein>
<sequence length="191" mass="21356">MASSDPRTDPLTFFEENRYFCDEDASIGKLVEELEKQGIAESHRGLEIAKPKLLANSNVRPIIEPYLSRPDIRLCTSLGEDPNHRFVLSLEPGQKEHIIVHLWSPGSEAELYRSSHLDPPGLPPLKAAQASNGLLELAGAVLKKRMYSPVTVKMERGGIAVMDRRFCFRIVKGFTVTYDLHMNATELAVAR</sequence>